<dbReference type="InterPro" id="IPR001623">
    <property type="entry name" value="DnaJ_domain"/>
</dbReference>
<keyword evidence="2" id="KW-0732">Signal</keyword>
<dbReference type="PANTHER" id="PTHR44140:SF2">
    <property type="entry name" value="LD25575P"/>
    <property type="match status" value="1"/>
</dbReference>
<dbReference type="GO" id="GO:0034975">
    <property type="term" value="P:protein folding in endoplasmic reticulum"/>
    <property type="evidence" value="ECO:0007669"/>
    <property type="project" value="TreeGrafter"/>
</dbReference>
<reference evidence="7 8" key="1">
    <citation type="journal article" date="2016" name="Mol. Biol. Evol.">
        <title>Comparative Genomics of Early-Diverging Mushroom-Forming Fungi Provides Insights into the Origins of Lignocellulose Decay Capabilities.</title>
        <authorList>
            <person name="Nagy L.G."/>
            <person name="Riley R."/>
            <person name="Tritt A."/>
            <person name="Adam C."/>
            <person name="Daum C."/>
            <person name="Floudas D."/>
            <person name="Sun H."/>
            <person name="Yadav J.S."/>
            <person name="Pangilinan J."/>
            <person name="Larsson K.H."/>
            <person name="Matsuura K."/>
            <person name="Barry K."/>
            <person name="Labutti K."/>
            <person name="Kuo R."/>
            <person name="Ohm R.A."/>
            <person name="Bhattacharya S.S."/>
            <person name="Shirouzu T."/>
            <person name="Yoshinaga Y."/>
            <person name="Martin F.M."/>
            <person name="Grigoriev I.V."/>
            <person name="Hibbett D.S."/>
        </authorList>
    </citation>
    <scope>NUCLEOTIDE SEQUENCE [LARGE SCALE GENOMIC DNA]</scope>
    <source>
        <strain evidence="7 8">HHB12029</strain>
    </source>
</reference>
<dbReference type="PANTHER" id="PTHR44140">
    <property type="entry name" value="LD25575P"/>
    <property type="match status" value="1"/>
</dbReference>
<name>A0A165YYW9_EXIGL</name>
<evidence type="ECO:0000256" key="4">
    <source>
        <dbReference type="SAM" id="MobiDB-lite"/>
    </source>
</evidence>
<dbReference type="GO" id="GO:0051087">
    <property type="term" value="F:protein-folding chaperone binding"/>
    <property type="evidence" value="ECO:0007669"/>
    <property type="project" value="TreeGrafter"/>
</dbReference>
<dbReference type="EMBL" id="KV427340">
    <property type="protein sequence ID" value="KZV77929.1"/>
    <property type="molecule type" value="Genomic_DNA"/>
</dbReference>
<dbReference type="STRING" id="1314781.A0A165YYW9"/>
<dbReference type="GO" id="GO:0051787">
    <property type="term" value="F:misfolded protein binding"/>
    <property type="evidence" value="ECO:0007669"/>
    <property type="project" value="TreeGrafter"/>
</dbReference>
<evidence type="ECO:0000313" key="7">
    <source>
        <dbReference type="EMBL" id="KZV77929.1"/>
    </source>
</evidence>
<dbReference type="InterPro" id="IPR051727">
    <property type="entry name" value="DnaJ_C3_Co-chaperones"/>
</dbReference>
<keyword evidence="8" id="KW-1185">Reference proteome</keyword>
<dbReference type="Pfam" id="PF00226">
    <property type="entry name" value="DnaJ"/>
    <property type="match status" value="1"/>
</dbReference>
<dbReference type="SUPFAM" id="SSF46565">
    <property type="entry name" value="Chaperone J-domain"/>
    <property type="match status" value="1"/>
</dbReference>
<evidence type="ECO:0000256" key="3">
    <source>
        <dbReference type="ARBA" id="ARBA00022824"/>
    </source>
</evidence>
<evidence type="ECO:0000259" key="5">
    <source>
        <dbReference type="PROSITE" id="PS50076"/>
    </source>
</evidence>
<dbReference type="Gene3D" id="1.10.287.110">
    <property type="entry name" value="DnaJ domain"/>
    <property type="match status" value="1"/>
</dbReference>
<dbReference type="PRINTS" id="PR00625">
    <property type="entry name" value="JDOMAIN"/>
</dbReference>
<evidence type="ECO:0000256" key="1">
    <source>
        <dbReference type="ARBA" id="ARBA00004240"/>
    </source>
</evidence>
<proteinExistence type="predicted"/>
<evidence type="ECO:0000313" key="8">
    <source>
        <dbReference type="Proteomes" id="UP000077266"/>
    </source>
</evidence>
<dbReference type="EMBL" id="KV427349">
    <property type="protein sequence ID" value="KZV77922.1"/>
    <property type="molecule type" value="Genomic_DNA"/>
</dbReference>
<dbReference type="CDD" id="cd06257">
    <property type="entry name" value="DnaJ"/>
    <property type="match status" value="1"/>
</dbReference>
<dbReference type="PROSITE" id="PS50076">
    <property type="entry name" value="DNAJ_2"/>
    <property type="match status" value="1"/>
</dbReference>
<evidence type="ECO:0000313" key="6">
    <source>
        <dbReference type="EMBL" id="KZV77922.1"/>
    </source>
</evidence>
<gene>
    <name evidence="7" type="ORF">EXIGLDRAFT_634762</name>
    <name evidence="6" type="ORF">EXIGLDRAFT_634770</name>
</gene>
<feature type="non-terminal residue" evidence="7">
    <location>
        <position position="1"/>
    </location>
</feature>
<dbReference type="InterPro" id="IPR036869">
    <property type="entry name" value="J_dom_sf"/>
</dbReference>
<dbReference type="SMART" id="SM00271">
    <property type="entry name" value="DnaJ"/>
    <property type="match status" value="1"/>
</dbReference>
<accession>A0A165YYW9</accession>
<feature type="region of interest" description="Disordered" evidence="4">
    <location>
        <begin position="139"/>
        <end position="161"/>
    </location>
</feature>
<dbReference type="InterPro" id="IPR011990">
    <property type="entry name" value="TPR-like_helical_dom_sf"/>
</dbReference>
<dbReference type="SUPFAM" id="SSF48452">
    <property type="entry name" value="TPR-like"/>
    <property type="match status" value="1"/>
</dbReference>
<keyword evidence="3" id="KW-0256">Endoplasmic reticulum</keyword>
<protein>
    <submittedName>
        <fullName evidence="7">Chaperone J-domain-containing protein</fullName>
    </submittedName>
</protein>
<evidence type="ECO:0000256" key="2">
    <source>
        <dbReference type="ARBA" id="ARBA00022729"/>
    </source>
</evidence>
<dbReference type="GO" id="GO:0005783">
    <property type="term" value="C:endoplasmic reticulum"/>
    <property type="evidence" value="ECO:0007669"/>
    <property type="project" value="UniProtKB-SubCell"/>
</dbReference>
<dbReference type="Proteomes" id="UP000077266">
    <property type="component" value="Unassembled WGS sequence"/>
</dbReference>
<dbReference type="Gene3D" id="1.25.40.10">
    <property type="entry name" value="Tetratricopeptide repeat domain"/>
    <property type="match status" value="1"/>
</dbReference>
<dbReference type="AlphaFoldDB" id="A0A165YYW9"/>
<organism evidence="7 8">
    <name type="scientific">Exidia glandulosa HHB12029</name>
    <dbReference type="NCBI Taxonomy" id="1314781"/>
    <lineage>
        <taxon>Eukaryota</taxon>
        <taxon>Fungi</taxon>
        <taxon>Dikarya</taxon>
        <taxon>Basidiomycota</taxon>
        <taxon>Agaricomycotina</taxon>
        <taxon>Agaricomycetes</taxon>
        <taxon>Auriculariales</taxon>
        <taxon>Exidiaceae</taxon>
        <taxon>Exidia</taxon>
    </lineage>
</organism>
<feature type="domain" description="J" evidence="5">
    <location>
        <begin position="83"/>
        <end position="144"/>
    </location>
</feature>
<comment type="subcellular location">
    <subcellularLocation>
        <location evidence="1">Endoplasmic reticulum</location>
    </subcellularLocation>
</comment>
<sequence length="191" mass="21079">CRAFVESGQVRKSESWCEELLRMDPEAIEGLVGRGELALIQEDWEEAVRAFDKAWKAGGQQGGELHQKLQKAQRLLKQSKAKDYYKVLGVSRDADAKTIKKAYRKAAMTAHPDKGGSEAKMAAVNEAYEVLSKPELRQRFDNGEDPMDPTSQQGGPFHQGGGNPFMFFQQGGGPFGHHGGGGHTFHYQWGG</sequence>
<dbReference type="OrthoDB" id="1726119at2759"/>